<name>A0A914DFF0_9BILA</name>
<sequence length="293" mass="35239">MSEINQAQNEQQELQLENLRFELHKGRAKLQQEWAKLKTQEAEFNQANPKFPFNMQDYSKFDKYGESYFEKMQRDIGKAQEEDQELKLEQFRFLQHKERLGRQKAWDRLRQEKEEFKQQQEKPKNFSNNYKKEDFEQNTAKKENLNMTENEIAKARQEMERMHLEGQKKKQGSSQNDQSWQASTNPCFPEKTYSNFLDKNPTGSFNEFKEYQGQQFDKVPKYFDTDPGLSTSTLVKEFENAAKLKQVLEDQIFNEQMQKAQHEADQNATVLDFLAAQNARNQERHRWSMRHWY</sequence>
<organism evidence="2 3">
    <name type="scientific">Acrobeloides nanus</name>
    <dbReference type="NCBI Taxonomy" id="290746"/>
    <lineage>
        <taxon>Eukaryota</taxon>
        <taxon>Metazoa</taxon>
        <taxon>Ecdysozoa</taxon>
        <taxon>Nematoda</taxon>
        <taxon>Chromadorea</taxon>
        <taxon>Rhabditida</taxon>
        <taxon>Tylenchina</taxon>
        <taxon>Cephalobomorpha</taxon>
        <taxon>Cephaloboidea</taxon>
        <taxon>Cephalobidae</taxon>
        <taxon>Acrobeloides</taxon>
    </lineage>
</organism>
<evidence type="ECO:0000256" key="1">
    <source>
        <dbReference type="SAM" id="MobiDB-lite"/>
    </source>
</evidence>
<feature type="region of interest" description="Disordered" evidence="1">
    <location>
        <begin position="162"/>
        <end position="187"/>
    </location>
</feature>
<dbReference type="Proteomes" id="UP000887540">
    <property type="component" value="Unplaced"/>
</dbReference>
<keyword evidence="2" id="KW-1185">Reference proteome</keyword>
<dbReference type="WBParaSite" id="ACRNAN_scaffold2349.g8021.t1">
    <property type="protein sequence ID" value="ACRNAN_scaffold2349.g8021.t1"/>
    <property type="gene ID" value="ACRNAN_scaffold2349.g8021"/>
</dbReference>
<feature type="compositionally biased region" description="Polar residues" evidence="1">
    <location>
        <begin position="172"/>
        <end position="187"/>
    </location>
</feature>
<reference evidence="3" key="1">
    <citation type="submission" date="2022-11" db="UniProtKB">
        <authorList>
            <consortium name="WormBaseParasite"/>
        </authorList>
    </citation>
    <scope>IDENTIFICATION</scope>
</reference>
<dbReference type="AlphaFoldDB" id="A0A914DFF0"/>
<protein>
    <submittedName>
        <fullName evidence="3">Uncharacterized protein</fullName>
    </submittedName>
</protein>
<proteinExistence type="predicted"/>
<evidence type="ECO:0000313" key="2">
    <source>
        <dbReference type="Proteomes" id="UP000887540"/>
    </source>
</evidence>
<accession>A0A914DFF0</accession>
<evidence type="ECO:0000313" key="3">
    <source>
        <dbReference type="WBParaSite" id="ACRNAN_scaffold2349.g8021.t1"/>
    </source>
</evidence>